<dbReference type="InterPro" id="IPR011527">
    <property type="entry name" value="ABC1_TM_dom"/>
</dbReference>
<dbReference type="GO" id="GO:0016020">
    <property type="term" value="C:membrane"/>
    <property type="evidence" value="ECO:0007669"/>
    <property type="project" value="UniProtKB-SubCell"/>
</dbReference>
<dbReference type="AlphaFoldDB" id="A0A914D011"/>
<dbReference type="PANTHER" id="PTHR24223">
    <property type="entry name" value="ATP-BINDING CASSETTE SUB-FAMILY C"/>
    <property type="match status" value="1"/>
</dbReference>
<evidence type="ECO:0000256" key="7">
    <source>
        <dbReference type="ARBA" id="ARBA00023136"/>
    </source>
</evidence>
<keyword evidence="10" id="KW-1185">Reference proteome</keyword>
<keyword evidence="5" id="KW-0067">ATP-binding</keyword>
<dbReference type="WBParaSite" id="ACRNAN_scaffold16879.g13060.t1">
    <property type="protein sequence ID" value="ACRNAN_scaffold16879.g13060.t1"/>
    <property type="gene ID" value="ACRNAN_scaffold16879.g13060"/>
</dbReference>
<dbReference type="GO" id="GO:0140359">
    <property type="term" value="F:ABC-type transporter activity"/>
    <property type="evidence" value="ECO:0007669"/>
    <property type="project" value="InterPro"/>
</dbReference>
<name>A0A914D011_9BILA</name>
<organism evidence="10 11">
    <name type="scientific">Acrobeloides nanus</name>
    <dbReference type="NCBI Taxonomy" id="290746"/>
    <lineage>
        <taxon>Eukaryota</taxon>
        <taxon>Metazoa</taxon>
        <taxon>Ecdysozoa</taxon>
        <taxon>Nematoda</taxon>
        <taxon>Chromadorea</taxon>
        <taxon>Rhabditida</taxon>
        <taxon>Tylenchina</taxon>
        <taxon>Cephalobomorpha</taxon>
        <taxon>Cephaloboidea</taxon>
        <taxon>Cephalobidae</taxon>
        <taxon>Acrobeloides</taxon>
    </lineage>
</organism>
<dbReference type="CDD" id="cd18579">
    <property type="entry name" value="ABC_6TM_ABCC_D1"/>
    <property type="match status" value="1"/>
</dbReference>
<proteinExistence type="predicted"/>
<evidence type="ECO:0000256" key="1">
    <source>
        <dbReference type="ARBA" id="ARBA00004141"/>
    </source>
</evidence>
<feature type="transmembrane region" description="Helical" evidence="8">
    <location>
        <begin position="152"/>
        <end position="177"/>
    </location>
</feature>
<evidence type="ECO:0000313" key="11">
    <source>
        <dbReference type="WBParaSite" id="ACRNAN_scaffold16879.g13060.t1"/>
    </source>
</evidence>
<keyword evidence="4" id="KW-0547">Nucleotide-binding</keyword>
<dbReference type="Pfam" id="PF00664">
    <property type="entry name" value="ABC_membrane"/>
    <property type="match status" value="1"/>
</dbReference>
<dbReference type="Gene3D" id="1.20.1560.10">
    <property type="entry name" value="ABC transporter type 1, transmembrane domain"/>
    <property type="match status" value="1"/>
</dbReference>
<accession>A0A914D011</accession>
<evidence type="ECO:0000256" key="3">
    <source>
        <dbReference type="ARBA" id="ARBA00022692"/>
    </source>
</evidence>
<keyword evidence="7 8" id="KW-0472">Membrane</keyword>
<evidence type="ECO:0000256" key="2">
    <source>
        <dbReference type="ARBA" id="ARBA00022448"/>
    </source>
</evidence>
<dbReference type="InterPro" id="IPR050173">
    <property type="entry name" value="ABC_transporter_C-like"/>
</dbReference>
<sequence>MNAKSVLMNIIFDKMLKLSPAARAKTSAGEFVNMVTTDVNRIRFFWFRLNEFIYSPLNIGFCFILLFIVLGHCAWYGVLTVFLFVPLNAYAAELQSKFEEKQMEFKDARLKLMSDVLSGIKVLKLYAWEPPIQKRIAQLRERETTELRKANYIGIGLMESSFTMCPILATIACFVAYTL</sequence>
<evidence type="ECO:0000256" key="4">
    <source>
        <dbReference type="ARBA" id="ARBA00022741"/>
    </source>
</evidence>
<dbReference type="InterPro" id="IPR044746">
    <property type="entry name" value="ABCC_6TM_D1"/>
</dbReference>
<evidence type="ECO:0000256" key="6">
    <source>
        <dbReference type="ARBA" id="ARBA00022989"/>
    </source>
</evidence>
<dbReference type="SUPFAM" id="SSF90123">
    <property type="entry name" value="ABC transporter transmembrane region"/>
    <property type="match status" value="1"/>
</dbReference>
<feature type="transmembrane region" description="Helical" evidence="8">
    <location>
        <begin position="52"/>
        <end position="69"/>
    </location>
</feature>
<feature type="domain" description="ABC transmembrane type-1" evidence="9">
    <location>
        <begin position="1"/>
        <end position="179"/>
    </location>
</feature>
<protein>
    <submittedName>
        <fullName evidence="11">ABC transmembrane type-1 domain-containing protein</fullName>
    </submittedName>
</protein>
<evidence type="ECO:0000256" key="8">
    <source>
        <dbReference type="SAM" id="Phobius"/>
    </source>
</evidence>
<dbReference type="PANTHER" id="PTHR24223:SF415">
    <property type="entry name" value="FI20190P1"/>
    <property type="match status" value="1"/>
</dbReference>
<evidence type="ECO:0000256" key="5">
    <source>
        <dbReference type="ARBA" id="ARBA00022840"/>
    </source>
</evidence>
<evidence type="ECO:0000259" key="9">
    <source>
        <dbReference type="PROSITE" id="PS50929"/>
    </source>
</evidence>
<keyword evidence="6 8" id="KW-1133">Transmembrane helix</keyword>
<dbReference type="PROSITE" id="PS50929">
    <property type="entry name" value="ABC_TM1F"/>
    <property type="match status" value="1"/>
</dbReference>
<keyword evidence="3 8" id="KW-0812">Transmembrane</keyword>
<keyword evidence="2" id="KW-0813">Transport</keyword>
<dbReference type="GO" id="GO:0005524">
    <property type="term" value="F:ATP binding"/>
    <property type="evidence" value="ECO:0007669"/>
    <property type="project" value="UniProtKB-KW"/>
</dbReference>
<comment type="subcellular location">
    <subcellularLocation>
        <location evidence="1">Membrane</location>
        <topology evidence="1">Multi-pass membrane protein</topology>
    </subcellularLocation>
</comment>
<reference evidence="11" key="1">
    <citation type="submission" date="2022-11" db="UniProtKB">
        <authorList>
            <consortium name="WormBaseParasite"/>
        </authorList>
    </citation>
    <scope>IDENTIFICATION</scope>
</reference>
<dbReference type="InterPro" id="IPR036640">
    <property type="entry name" value="ABC1_TM_sf"/>
</dbReference>
<evidence type="ECO:0000313" key="10">
    <source>
        <dbReference type="Proteomes" id="UP000887540"/>
    </source>
</evidence>
<dbReference type="Proteomes" id="UP000887540">
    <property type="component" value="Unplaced"/>
</dbReference>